<dbReference type="OMA" id="EWTQYQY"/>
<name>A0A0D2PH63_HYPSF</name>
<proteinExistence type="inferred from homology"/>
<dbReference type="PANTHER" id="PTHR47766">
    <property type="entry name" value="PROTEIN EFR3"/>
    <property type="match status" value="1"/>
</dbReference>
<dbReference type="AlphaFoldDB" id="A0A0D2PH63"/>
<dbReference type="InterPro" id="IPR039786">
    <property type="entry name" value="EFR3"/>
</dbReference>
<dbReference type="OrthoDB" id="274691at2759"/>
<feature type="region of interest" description="Disordered" evidence="2">
    <location>
        <begin position="605"/>
        <end position="648"/>
    </location>
</feature>
<dbReference type="Proteomes" id="UP000054270">
    <property type="component" value="Unassembled WGS sequence"/>
</dbReference>
<organism evidence="3 4">
    <name type="scientific">Hypholoma sublateritium (strain FD-334 SS-4)</name>
    <dbReference type="NCBI Taxonomy" id="945553"/>
    <lineage>
        <taxon>Eukaryota</taxon>
        <taxon>Fungi</taxon>
        <taxon>Dikarya</taxon>
        <taxon>Basidiomycota</taxon>
        <taxon>Agaricomycotina</taxon>
        <taxon>Agaricomycetes</taxon>
        <taxon>Agaricomycetidae</taxon>
        <taxon>Agaricales</taxon>
        <taxon>Agaricineae</taxon>
        <taxon>Strophariaceae</taxon>
        <taxon>Hypholoma</taxon>
    </lineage>
</organism>
<dbReference type="PANTHER" id="PTHR47766:SF1">
    <property type="entry name" value="PROTEIN EFR3"/>
    <property type="match status" value="1"/>
</dbReference>
<reference evidence="4" key="1">
    <citation type="submission" date="2014-04" db="EMBL/GenBank/DDBJ databases">
        <title>Evolutionary Origins and Diversification of the Mycorrhizal Mutualists.</title>
        <authorList>
            <consortium name="DOE Joint Genome Institute"/>
            <consortium name="Mycorrhizal Genomics Consortium"/>
            <person name="Kohler A."/>
            <person name="Kuo A."/>
            <person name="Nagy L.G."/>
            <person name="Floudas D."/>
            <person name="Copeland A."/>
            <person name="Barry K.W."/>
            <person name="Cichocki N."/>
            <person name="Veneault-Fourrey C."/>
            <person name="LaButti K."/>
            <person name="Lindquist E.A."/>
            <person name="Lipzen A."/>
            <person name="Lundell T."/>
            <person name="Morin E."/>
            <person name="Murat C."/>
            <person name="Riley R."/>
            <person name="Ohm R."/>
            <person name="Sun H."/>
            <person name="Tunlid A."/>
            <person name="Henrissat B."/>
            <person name="Grigoriev I.V."/>
            <person name="Hibbett D.S."/>
            <person name="Martin F."/>
        </authorList>
    </citation>
    <scope>NUCLEOTIDE SEQUENCE [LARGE SCALE GENOMIC DNA]</scope>
    <source>
        <strain evidence="4">FD-334 SS-4</strain>
    </source>
</reference>
<dbReference type="GO" id="GO:0072659">
    <property type="term" value="P:protein localization to plasma membrane"/>
    <property type="evidence" value="ECO:0007669"/>
    <property type="project" value="InterPro"/>
</dbReference>
<keyword evidence="4" id="KW-1185">Reference proteome</keyword>
<dbReference type="InterPro" id="IPR049150">
    <property type="entry name" value="EFR3_HEAT-like_rpt"/>
</dbReference>
<dbReference type="InterPro" id="IPR016024">
    <property type="entry name" value="ARM-type_fold"/>
</dbReference>
<evidence type="ECO:0000313" key="3">
    <source>
        <dbReference type="EMBL" id="KJA30169.1"/>
    </source>
</evidence>
<protein>
    <recommendedName>
        <fullName evidence="5">Protein EFR3</fullName>
    </recommendedName>
</protein>
<dbReference type="EMBL" id="KN817518">
    <property type="protein sequence ID" value="KJA30169.1"/>
    <property type="molecule type" value="Genomic_DNA"/>
</dbReference>
<accession>A0A0D2PH63</accession>
<comment type="similarity">
    <text evidence="1">Belongs to the EFR3 family.</text>
</comment>
<dbReference type="STRING" id="945553.A0A0D2PH63"/>
<dbReference type="Pfam" id="PF21072">
    <property type="entry name" value="EFR3"/>
    <property type="match status" value="1"/>
</dbReference>
<evidence type="ECO:0000313" key="4">
    <source>
        <dbReference type="Proteomes" id="UP000054270"/>
    </source>
</evidence>
<evidence type="ECO:0000256" key="2">
    <source>
        <dbReference type="SAM" id="MobiDB-lite"/>
    </source>
</evidence>
<feature type="region of interest" description="Disordered" evidence="2">
    <location>
        <begin position="473"/>
        <end position="500"/>
    </location>
</feature>
<dbReference type="SUPFAM" id="SSF48371">
    <property type="entry name" value="ARM repeat"/>
    <property type="match status" value="1"/>
</dbReference>
<feature type="compositionally biased region" description="Polar residues" evidence="2">
    <location>
        <begin position="876"/>
        <end position="898"/>
    </location>
</feature>
<gene>
    <name evidence="3" type="ORF">HYPSUDRAFT_32272</name>
</gene>
<evidence type="ECO:0000256" key="1">
    <source>
        <dbReference type="ARBA" id="ARBA00010216"/>
    </source>
</evidence>
<sequence>MQLFSPNHVKLLNSCYPPTALLTAGPDYSPNSHELSRLTYYASNHPGKLAKIGSELDKRLKGECRKAKSGNIRSRAALLISLSILRSLATECRRDIALLSPALISSVECTLCSTPKDLEVVARAASVFTTWTTYTNGHLIGADSAMTGEYLSILSRFASLSSSKSSDQETQNRTRLIGVAALTAALNSDALYNDIRNFGIQVSTIIRPILAVLFETPISILEDQACAVKDSTSSPYLAEFRSRPALERRAVSIHAHVDGDQGPSTGDVSDASLHALFSLLSHTNGAQLGFVVQSSFDCLDTMQGWNKPEHCCWFAQKTAEWAQYQYRHVVPTWLVERLLMHQDSSQNTPVQTALTAMITSVFSSTTPFINLSSSDIMSNLLTLLTRSISANPEDSGLSSLVECISSLGCHVYYSDQIQDLAGELINRLVVIEVHGVLVADKSSALSTRSAGIRYLLESLVGLIRVANASQPVDADDEGQKASIMAPSTERSADGRPSRRTKIQPDVWQDTLSILCDADALIRNECAAALIYYIAQEMPKYGEFGDVAGFKHPQKIAENTFRHLQSTFPSIGDVASKFLNSVHAYVYVLATSPTLHNPSALLLDTKGSSSNGAAPGQDEHYDLADNGGNLTPPPNSNNRRSIASQHGVRERKESLVLRLLEKIPAPLGTSAEASEEDYANILKIMTTIHIHLPMRGLLTGVPMLLALESATEMSQVRDSLLQRIITVKTVIAHVWRVIAQVWKIPELMILAEQTVQKLTSLSQEDIRAPFDLSGLGVDTNNALTLIVSSRTVQEAFKLDRESLLRRLSTKWTPELALKDFEQSSGYENTFRGDGVSPLLKISPALMHIENLSMQSLARSTRGLGVTDLREALEGRSGMSNPALTRPPSVSTLDHASSFASGDAHNLRLTQTRSRSRTKKRSTPNGAGEVRDVLSRLGISKQNGSLLKATFPVRQKS</sequence>
<feature type="region of interest" description="Disordered" evidence="2">
    <location>
        <begin position="871"/>
        <end position="926"/>
    </location>
</feature>
<evidence type="ECO:0008006" key="5">
    <source>
        <dbReference type="Google" id="ProtNLM"/>
    </source>
</evidence>